<evidence type="ECO:0000313" key="17">
    <source>
        <dbReference type="Proteomes" id="UP000018467"/>
    </source>
</evidence>
<keyword evidence="10 13" id="KW-0675">Receptor</keyword>
<keyword evidence="8 14" id="KW-0472">Membrane</keyword>
<dbReference type="Ensembl" id="ENSAMXT00000038551.1">
    <property type="protein sequence ID" value="ENSAMXP00000042002.1"/>
    <property type="gene ID" value="ENSAMXG00000032140.1"/>
</dbReference>
<comment type="subcellular location">
    <subcellularLocation>
        <location evidence="1 14">Cell membrane</location>
        <topology evidence="1 14">Multi-pass membrane protein</topology>
    </subcellularLocation>
</comment>
<keyword evidence="5 14" id="KW-0552">Olfaction</keyword>
<organism evidence="16 17">
    <name type="scientific">Astyanax mexicanus</name>
    <name type="common">Blind cave fish</name>
    <name type="synonym">Astyanax fasciatus mexicanus</name>
    <dbReference type="NCBI Taxonomy" id="7994"/>
    <lineage>
        <taxon>Eukaryota</taxon>
        <taxon>Metazoa</taxon>
        <taxon>Chordata</taxon>
        <taxon>Craniata</taxon>
        <taxon>Vertebrata</taxon>
        <taxon>Euteleostomi</taxon>
        <taxon>Actinopterygii</taxon>
        <taxon>Neopterygii</taxon>
        <taxon>Teleostei</taxon>
        <taxon>Ostariophysi</taxon>
        <taxon>Characiformes</taxon>
        <taxon>Characoidei</taxon>
        <taxon>Acestrorhamphidae</taxon>
        <taxon>Acestrorhamphinae</taxon>
        <taxon>Astyanax</taxon>
    </lineage>
</organism>
<evidence type="ECO:0000313" key="16">
    <source>
        <dbReference type="Ensembl" id="ENSAMXP00000042002.1"/>
    </source>
</evidence>
<dbReference type="GO" id="GO:0005886">
    <property type="term" value="C:plasma membrane"/>
    <property type="evidence" value="ECO:0007669"/>
    <property type="project" value="UniProtKB-SubCell"/>
</dbReference>
<keyword evidence="2 14" id="KW-1003">Cell membrane</keyword>
<dbReference type="Proteomes" id="UP000018467">
    <property type="component" value="Unassembled WGS sequence"/>
</dbReference>
<feature type="transmembrane region" description="Helical" evidence="14">
    <location>
        <begin position="20"/>
        <end position="45"/>
    </location>
</feature>
<dbReference type="FunFam" id="1.20.1070.10:FF:000024">
    <property type="entry name" value="Olfactory receptor"/>
    <property type="match status" value="1"/>
</dbReference>
<dbReference type="InterPro" id="IPR000725">
    <property type="entry name" value="Olfact_rcpt"/>
</dbReference>
<evidence type="ECO:0000259" key="15">
    <source>
        <dbReference type="PROSITE" id="PS50262"/>
    </source>
</evidence>
<feature type="transmembrane region" description="Helical" evidence="14">
    <location>
        <begin position="191"/>
        <end position="215"/>
    </location>
</feature>
<evidence type="ECO:0000256" key="12">
    <source>
        <dbReference type="ARBA" id="ARBA00023224"/>
    </source>
</evidence>
<dbReference type="GeneTree" id="ENSGT01030000234640"/>
<keyword evidence="4 13" id="KW-0812">Transmembrane</keyword>
<keyword evidence="3 14" id="KW-0716">Sensory transduction</keyword>
<evidence type="ECO:0000256" key="13">
    <source>
        <dbReference type="RuleBase" id="RU000688"/>
    </source>
</evidence>
<dbReference type="GO" id="GO:0005549">
    <property type="term" value="F:odorant binding"/>
    <property type="evidence" value="ECO:0007669"/>
    <property type="project" value="TreeGrafter"/>
</dbReference>
<evidence type="ECO:0000256" key="7">
    <source>
        <dbReference type="ARBA" id="ARBA00023040"/>
    </source>
</evidence>
<keyword evidence="11" id="KW-0325">Glycoprotein</keyword>
<reference evidence="16" key="3">
    <citation type="submission" date="2025-08" db="UniProtKB">
        <authorList>
            <consortium name="Ensembl"/>
        </authorList>
    </citation>
    <scope>IDENTIFICATION</scope>
</reference>
<dbReference type="PROSITE" id="PS00237">
    <property type="entry name" value="G_PROTEIN_RECEP_F1_1"/>
    <property type="match status" value="1"/>
</dbReference>
<reference evidence="17" key="2">
    <citation type="journal article" date="2014" name="Nat. Commun.">
        <title>The cavefish genome reveals candidate genes for eye loss.</title>
        <authorList>
            <person name="McGaugh S.E."/>
            <person name="Gross J.B."/>
            <person name="Aken B."/>
            <person name="Blin M."/>
            <person name="Borowsky R."/>
            <person name="Chalopin D."/>
            <person name="Hinaux H."/>
            <person name="Jeffery W.R."/>
            <person name="Keene A."/>
            <person name="Ma L."/>
            <person name="Minx P."/>
            <person name="Murphy D."/>
            <person name="O'Quin K.E."/>
            <person name="Retaux S."/>
            <person name="Rohner N."/>
            <person name="Searle S.M."/>
            <person name="Stahl B.A."/>
            <person name="Tabin C."/>
            <person name="Volff J.N."/>
            <person name="Yoshizawa M."/>
            <person name="Warren W.C."/>
        </authorList>
    </citation>
    <scope>NUCLEOTIDE SEQUENCE [LARGE SCALE GENOMIC DNA]</scope>
    <source>
        <strain evidence="17">female</strain>
    </source>
</reference>
<dbReference type="GO" id="GO:0004930">
    <property type="term" value="F:G protein-coupled receptor activity"/>
    <property type="evidence" value="ECO:0007669"/>
    <property type="project" value="UniProtKB-KW"/>
</dbReference>
<accession>A0A3B1JHV7</accession>
<dbReference type="InterPro" id="IPR000276">
    <property type="entry name" value="GPCR_Rhodpsn"/>
</dbReference>
<name>A0A3B1JHV7_ASTMX</name>
<reference evidence="17" key="1">
    <citation type="submission" date="2013-03" db="EMBL/GenBank/DDBJ databases">
        <authorList>
            <person name="Jeffery W."/>
            <person name="Warren W."/>
            <person name="Wilson R.K."/>
        </authorList>
    </citation>
    <scope>NUCLEOTIDE SEQUENCE</scope>
    <source>
        <strain evidence="17">female</strain>
    </source>
</reference>
<dbReference type="SUPFAM" id="SSF81321">
    <property type="entry name" value="Family A G protein-coupled receptor-like"/>
    <property type="match status" value="1"/>
</dbReference>
<reference evidence="16" key="4">
    <citation type="submission" date="2025-09" db="UniProtKB">
        <authorList>
            <consortium name="Ensembl"/>
        </authorList>
    </citation>
    <scope>IDENTIFICATION</scope>
</reference>
<evidence type="ECO:0000256" key="11">
    <source>
        <dbReference type="ARBA" id="ARBA00023180"/>
    </source>
</evidence>
<keyword evidence="7 13" id="KW-0297">G-protein coupled receptor</keyword>
<evidence type="ECO:0000256" key="5">
    <source>
        <dbReference type="ARBA" id="ARBA00022725"/>
    </source>
</evidence>
<comment type="similarity">
    <text evidence="13">Belongs to the G-protein coupled receptor 1 family.</text>
</comment>
<evidence type="ECO:0000256" key="3">
    <source>
        <dbReference type="ARBA" id="ARBA00022606"/>
    </source>
</evidence>
<dbReference type="GO" id="GO:0004984">
    <property type="term" value="F:olfactory receptor activity"/>
    <property type="evidence" value="ECO:0007669"/>
    <property type="project" value="InterPro"/>
</dbReference>
<evidence type="ECO:0000256" key="2">
    <source>
        <dbReference type="ARBA" id="ARBA00022475"/>
    </source>
</evidence>
<evidence type="ECO:0000256" key="9">
    <source>
        <dbReference type="ARBA" id="ARBA00023157"/>
    </source>
</evidence>
<keyword evidence="9" id="KW-1015">Disulfide bond</keyword>
<evidence type="ECO:0000256" key="6">
    <source>
        <dbReference type="ARBA" id="ARBA00022989"/>
    </source>
</evidence>
<proteinExistence type="inferred from homology"/>
<feature type="transmembrane region" description="Helical" evidence="14">
    <location>
        <begin position="54"/>
        <end position="74"/>
    </location>
</feature>
<feature type="domain" description="G-protein coupled receptors family 1 profile" evidence="15">
    <location>
        <begin position="36"/>
        <end position="217"/>
    </location>
</feature>
<keyword evidence="12 13" id="KW-0807">Transducer</keyword>
<evidence type="ECO:0000256" key="10">
    <source>
        <dbReference type="ARBA" id="ARBA00023170"/>
    </source>
</evidence>
<dbReference type="InterPro" id="IPR017452">
    <property type="entry name" value="GPCR_Rhodpsn_7TM"/>
</dbReference>
<keyword evidence="6 14" id="KW-1133">Transmembrane helix</keyword>
<evidence type="ECO:0000256" key="8">
    <source>
        <dbReference type="ARBA" id="ARBA00023136"/>
    </source>
</evidence>
<dbReference type="PANTHER" id="PTHR26451">
    <property type="entry name" value="G_PROTEIN_RECEP_F1_2 DOMAIN-CONTAINING PROTEIN"/>
    <property type="match status" value="1"/>
</dbReference>
<dbReference type="InterPro" id="IPR052921">
    <property type="entry name" value="GPCR1_Superfamily_Member"/>
</dbReference>
<keyword evidence="17" id="KW-1185">Reference proteome</keyword>
<protein>
    <recommendedName>
        <fullName evidence="14">Olfactory receptor</fullName>
    </recommendedName>
</protein>
<evidence type="ECO:0000256" key="4">
    <source>
        <dbReference type="ARBA" id="ARBA00022692"/>
    </source>
</evidence>
<dbReference type="AlphaFoldDB" id="A0A3B1JHV7"/>
<feature type="transmembrane region" description="Helical" evidence="14">
    <location>
        <begin position="94"/>
        <end position="118"/>
    </location>
</feature>
<evidence type="ECO:0000256" key="1">
    <source>
        <dbReference type="ARBA" id="ARBA00004651"/>
    </source>
</evidence>
<feature type="transmembrane region" description="Helical" evidence="14">
    <location>
        <begin position="139"/>
        <end position="161"/>
    </location>
</feature>
<sequence>FDDTSLQLQPGHVELEKYRYLYFAVTLTAYLLIICCNSVVIFVIYSSKQLHEPMYIFIAALLFNSLIGTAALYPKLLVDFLSEIQVTSLSACLFQAYLIYSYAAAEFTLLSAMAYDRYVSICKPLQYASLIKMSTVRKILFFSWLIPFTANGIGIILTYQLQICGLKMNRVYCNNYSIVKLSCGNILANNAYGLFVFILVVFAPLMFIIFSYVRILKVSLRTCFPHLIVFINYSVTSCFEVIGSRFEENVPHLFAMIMSIENLLIPPLVNPVMYGMKLQEILNSIKTFIWKQRRKISF</sequence>
<dbReference type="PRINTS" id="PR00245">
    <property type="entry name" value="OLFACTORYR"/>
</dbReference>
<dbReference type="Pfam" id="PF13853">
    <property type="entry name" value="7tm_4"/>
    <property type="match status" value="1"/>
</dbReference>
<dbReference type="Bgee" id="ENSAMXG00000032140">
    <property type="expression patterns" value="Expressed in olfactory epithelium"/>
</dbReference>
<evidence type="ECO:0000256" key="14">
    <source>
        <dbReference type="RuleBase" id="RU363047"/>
    </source>
</evidence>
<dbReference type="InParanoid" id="A0A3B1JHV7"/>
<dbReference type="PRINTS" id="PR00237">
    <property type="entry name" value="GPCRRHODOPSN"/>
</dbReference>
<dbReference type="PANTHER" id="PTHR26451:SF860">
    <property type="entry name" value="ODORANT RECEPTOR-RELATED"/>
    <property type="match status" value="1"/>
</dbReference>
<dbReference type="Gene3D" id="1.20.1070.10">
    <property type="entry name" value="Rhodopsin 7-helix transmembrane proteins"/>
    <property type="match status" value="1"/>
</dbReference>
<dbReference type="PROSITE" id="PS50262">
    <property type="entry name" value="G_PROTEIN_RECEP_F1_2"/>
    <property type="match status" value="1"/>
</dbReference>